<dbReference type="Gramene" id="CDF40490">
    <property type="protein sequence ID" value="CDF40490"/>
    <property type="gene ID" value="CHC_T00000758001"/>
</dbReference>
<protein>
    <recommendedName>
        <fullName evidence="4">CTLH domain-containing protein</fullName>
    </recommendedName>
</protein>
<dbReference type="EMBL" id="HG002191">
    <property type="protein sequence ID" value="CDF40490.1"/>
    <property type="molecule type" value="Genomic_DNA"/>
</dbReference>
<evidence type="ECO:0000313" key="3">
    <source>
        <dbReference type="Proteomes" id="UP000012073"/>
    </source>
</evidence>
<dbReference type="KEGG" id="ccp:CHC_T00000758001"/>
<dbReference type="AlphaFoldDB" id="R7QT17"/>
<dbReference type="OMA" id="LIHEYCI"/>
<evidence type="ECO:0000256" key="1">
    <source>
        <dbReference type="SAM" id="MobiDB-lite"/>
    </source>
</evidence>
<sequence>MDGAILEACDVSEKLCSKPIDDPRVQLNVRIHTLHELIYTAENIPKEKKTAREEALEKALHYSRKLASFALDAFPEAYPMFTESMMLFACPERTNTVEAIRKRRKALADELVSLTRMTVGARESKLSFLIRYLLLIYIQFKSPVMTQGETFDPQKALINELVMGSSDSLHRTSRILWKTDGTRPTKFGHRDDYKEIDVQALPERVNISRQDSIESLRFSDGDVSIALKNELGRVEVSRTRFRQLVIEYCAARGFHVFEAGKACLNKENGDQFPVVSDEEDRMVVVEGMVSQDYMEMFSALQKLRGLAGKSDLEAYLPVVEEMGHELLEQAPVLDFRIGQCEVLRYLKGDEFDTALRVIQQRLAPAARKYPELQKSLTDTITLLVFATDVKRNLKESERAAKYRVHGAVGEDKKRNLLLEDTEMCGNNCDPGAEEQKKHSNSFEGFLSTAIRAVVDNVSIDSIIAEAYKAYEMKFKAPELLQLLSSLVVTHKEWQTYNMMTDRFSNAMGIDELGGLCEGQRGSSADIRHAFTISECANNQEVGEAQSANPSSQISTRDQRRNEQRENTVLTLMEFLAISRAEALTVVRNHPNAENAQTILELWLGHML</sequence>
<evidence type="ECO:0008006" key="4">
    <source>
        <dbReference type="Google" id="ProtNLM"/>
    </source>
</evidence>
<dbReference type="GeneID" id="17318508"/>
<feature type="region of interest" description="Disordered" evidence="1">
    <location>
        <begin position="540"/>
        <end position="562"/>
    </location>
</feature>
<feature type="compositionally biased region" description="Polar residues" evidence="1">
    <location>
        <begin position="540"/>
        <end position="555"/>
    </location>
</feature>
<dbReference type="Proteomes" id="UP000012073">
    <property type="component" value="Unassembled WGS sequence"/>
</dbReference>
<evidence type="ECO:0000313" key="2">
    <source>
        <dbReference type="EMBL" id="CDF40490.1"/>
    </source>
</evidence>
<accession>R7QT17</accession>
<keyword evidence="3" id="KW-1185">Reference proteome</keyword>
<reference evidence="3" key="1">
    <citation type="journal article" date="2013" name="Proc. Natl. Acad. Sci. U.S.A.">
        <title>Genome structure and metabolic features in the red seaweed Chondrus crispus shed light on evolution of the Archaeplastida.</title>
        <authorList>
            <person name="Collen J."/>
            <person name="Porcel B."/>
            <person name="Carre W."/>
            <person name="Ball S.G."/>
            <person name="Chaparro C."/>
            <person name="Tonon T."/>
            <person name="Barbeyron T."/>
            <person name="Michel G."/>
            <person name="Noel B."/>
            <person name="Valentin K."/>
            <person name="Elias M."/>
            <person name="Artiguenave F."/>
            <person name="Arun A."/>
            <person name="Aury J.M."/>
            <person name="Barbosa-Neto J.F."/>
            <person name="Bothwell J.H."/>
            <person name="Bouget F.Y."/>
            <person name="Brillet L."/>
            <person name="Cabello-Hurtado F."/>
            <person name="Capella-Gutierrez S."/>
            <person name="Charrier B."/>
            <person name="Cladiere L."/>
            <person name="Cock J.M."/>
            <person name="Coelho S.M."/>
            <person name="Colleoni C."/>
            <person name="Czjzek M."/>
            <person name="Da Silva C."/>
            <person name="Delage L."/>
            <person name="Denoeud F."/>
            <person name="Deschamps P."/>
            <person name="Dittami S.M."/>
            <person name="Gabaldon T."/>
            <person name="Gachon C.M."/>
            <person name="Groisillier A."/>
            <person name="Herve C."/>
            <person name="Jabbari K."/>
            <person name="Katinka M."/>
            <person name="Kloareg B."/>
            <person name="Kowalczyk N."/>
            <person name="Labadie K."/>
            <person name="Leblanc C."/>
            <person name="Lopez P.J."/>
            <person name="McLachlan D.H."/>
            <person name="Meslet-Cladiere L."/>
            <person name="Moustafa A."/>
            <person name="Nehr Z."/>
            <person name="Nyvall Collen P."/>
            <person name="Panaud O."/>
            <person name="Partensky F."/>
            <person name="Poulain J."/>
            <person name="Rensing S.A."/>
            <person name="Rousvoal S."/>
            <person name="Samson G."/>
            <person name="Symeonidi A."/>
            <person name="Weissenbach J."/>
            <person name="Zambounis A."/>
            <person name="Wincker P."/>
            <person name="Boyen C."/>
        </authorList>
    </citation>
    <scope>NUCLEOTIDE SEQUENCE [LARGE SCALE GENOMIC DNA]</scope>
    <source>
        <strain evidence="3">cv. Stackhouse</strain>
    </source>
</reference>
<gene>
    <name evidence="2" type="ORF">CHC_T00000758001</name>
</gene>
<organism evidence="2 3">
    <name type="scientific">Chondrus crispus</name>
    <name type="common">Carrageen Irish moss</name>
    <name type="synonym">Polymorpha crispa</name>
    <dbReference type="NCBI Taxonomy" id="2769"/>
    <lineage>
        <taxon>Eukaryota</taxon>
        <taxon>Rhodophyta</taxon>
        <taxon>Florideophyceae</taxon>
        <taxon>Rhodymeniophycidae</taxon>
        <taxon>Gigartinales</taxon>
        <taxon>Gigartinaceae</taxon>
        <taxon>Chondrus</taxon>
    </lineage>
</organism>
<dbReference type="OrthoDB" id="2415936at2759"/>
<proteinExistence type="predicted"/>
<dbReference type="RefSeq" id="XP_005710784.1">
    <property type="nucleotide sequence ID" value="XM_005710727.1"/>
</dbReference>
<name>R7QT17_CHOCR</name>
<dbReference type="STRING" id="2769.R7QT17"/>
<dbReference type="PhylomeDB" id="R7QT17"/>